<dbReference type="GO" id="GO:0031593">
    <property type="term" value="F:polyubiquitin modification-dependent protein binding"/>
    <property type="evidence" value="ECO:0007669"/>
    <property type="project" value="UniProtKB-UniRule"/>
</dbReference>
<keyword evidence="5 15" id="KW-0053">Apoptosis</keyword>
<name>A0A6J8D5E2_MYTCO</name>
<evidence type="ECO:0000256" key="8">
    <source>
        <dbReference type="ARBA" id="ARBA00022776"/>
    </source>
</evidence>
<keyword evidence="7 15" id="KW-0227">DNA damage</keyword>
<dbReference type="GO" id="GO:0070531">
    <property type="term" value="C:BRCA1-A complex"/>
    <property type="evidence" value="ECO:0007669"/>
    <property type="project" value="UniProtKB-UniRule"/>
</dbReference>
<keyword evidence="3 15" id="KW-0963">Cytoplasm</keyword>
<dbReference type="CDD" id="cd23664">
    <property type="entry name" value="BRE"/>
    <property type="match status" value="1"/>
</dbReference>
<dbReference type="Pfam" id="PF06113">
    <property type="entry name" value="BRE"/>
    <property type="match status" value="1"/>
</dbReference>
<keyword evidence="12 15" id="KW-0539">Nucleus</keyword>
<evidence type="ECO:0000256" key="7">
    <source>
        <dbReference type="ARBA" id="ARBA00022763"/>
    </source>
</evidence>
<evidence type="ECO:0000256" key="11">
    <source>
        <dbReference type="ARBA" id="ARBA00023204"/>
    </source>
</evidence>
<keyword evidence="9 15" id="KW-0833">Ubl conjugation pathway</keyword>
<keyword evidence="4 15" id="KW-0132">Cell division</keyword>
<comment type="subcellular location">
    <subcellularLocation>
        <location evidence="15">Cytoplasm</location>
    </subcellularLocation>
    <subcellularLocation>
        <location evidence="1 15">Nucleus</location>
    </subcellularLocation>
    <text evidence="15">Localizes at sites of DNA damage at double-strand breaks (DSBs).</text>
</comment>
<evidence type="ECO:0000313" key="16">
    <source>
        <dbReference type="EMBL" id="CAC5402891.1"/>
    </source>
</evidence>
<evidence type="ECO:0000256" key="3">
    <source>
        <dbReference type="ARBA" id="ARBA00022490"/>
    </source>
</evidence>
<dbReference type="GO" id="GO:0070552">
    <property type="term" value="C:BRISC complex"/>
    <property type="evidence" value="ECO:0007669"/>
    <property type="project" value="UniProtKB-UniRule"/>
</dbReference>
<keyword evidence="8 15" id="KW-0498">Mitosis</keyword>
<comment type="function">
    <text evidence="15">May play a role in homeostasis or cellular differentiation in cells of neural, epithelial and germline origins. May also act as a death receptor-associated anti-apoptotic protein, which inhibits the mitochondrial apoptotic pathway.</text>
</comment>
<evidence type="ECO:0000256" key="13">
    <source>
        <dbReference type="ARBA" id="ARBA00023306"/>
    </source>
</evidence>
<comment type="domain">
    <text evidence="15">Contains 2 ubiquitin-conjugating enzyme family-like (UEV-like) regions. These regions lack the critical Cys residues required for ubiquitination but retain the ability to bind ubiquitin.</text>
</comment>
<dbReference type="Proteomes" id="UP000507470">
    <property type="component" value="Unassembled WGS sequence"/>
</dbReference>
<accession>A0A6J8D5E2</accession>
<evidence type="ECO:0000256" key="14">
    <source>
        <dbReference type="ARBA" id="ARBA00025766"/>
    </source>
</evidence>
<dbReference type="GO" id="GO:0005737">
    <property type="term" value="C:cytoplasm"/>
    <property type="evidence" value="ECO:0007669"/>
    <property type="project" value="UniProtKB-SubCell"/>
</dbReference>
<dbReference type="PANTHER" id="PTHR15189">
    <property type="entry name" value="BRISC AND BRCA1-A COMPLEX MEMBER 2"/>
    <property type="match status" value="1"/>
</dbReference>
<dbReference type="GO" id="GO:0045739">
    <property type="term" value="P:positive regulation of DNA repair"/>
    <property type="evidence" value="ECO:0007669"/>
    <property type="project" value="UniProtKB-UniRule"/>
</dbReference>
<keyword evidence="17" id="KW-1185">Reference proteome</keyword>
<evidence type="ECO:0000256" key="15">
    <source>
        <dbReference type="RuleBase" id="RU368019"/>
    </source>
</evidence>
<keyword evidence="6" id="KW-0677">Repeat</keyword>
<comment type="subunit">
    <text evidence="15">Component of the ARISC complex. Component of the BRCA1-A complex. Component of the BRISC complex. Binds polyubiquitin.</text>
</comment>
<dbReference type="GO" id="GO:0007095">
    <property type="term" value="P:mitotic G2 DNA damage checkpoint signaling"/>
    <property type="evidence" value="ECO:0007669"/>
    <property type="project" value="UniProtKB-UniRule"/>
</dbReference>
<dbReference type="GO" id="GO:0010212">
    <property type="term" value="P:response to ionizing radiation"/>
    <property type="evidence" value="ECO:0007669"/>
    <property type="project" value="UniProtKB-UniRule"/>
</dbReference>
<evidence type="ECO:0000256" key="2">
    <source>
        <dbReference type="ARBA" id="ARBA00019438"/>
    </source>
</evidence>
<evidence type="ECO:0000256" key="6">
    <source>
        <dbReference type="ARBA" id="ARBA00022737"/>
    </source>
</evidence>
<dbReference type="GO" id="GO:0006915">
    <property type="term" value="P:apoptotic process"/>
    <property type="evidence" value="ECO:0007669"/>
    <property type="project" value="UniProtKB-UniRule"/>
</dbReference>
<evidence type="ECO:0000256" key="10">
    <source>
        <dbReference type="ARBA" id="ARBA00022853"/>
    </source>
</evidence>
<organism evidence="16 17">
    <name type="scientific">Mytilus coruscus</name>
    <name type="common">Sea mussel</name>
    <dbReference type="NCBI Taxonomy" id="42192"/>
    <lineage>
        <taxon>Eukaryota</taxon>
        <taxon>Metazoa</taxon>
        <taxon>Spiralia</taxon>
        <taxon>Lophotrochozoa</taxon>
        <taxon>Mollusca</taxon>
        <taxon>Bivalvia</taxon>
        <taxon>Autobranchia</taxon>
        <taxon>Pteriomorphia</taxon>
        <taxon>Mytilida</taxon>
        <taxon>Mytiloidea</taxon>
        <taxon>Mytilidae</taxon>
        <taxon>Mytilinae</taxon>
        <taxon>Mytilus</taxon>
    </lineage>
</organism>
<evidence type="ECO:0000313" key="17">
    <source>
        <dbReference type="Proteomes" id="UP000507470"/>
    </source>
</evidence>
<reference evidence="16 17" key="1">
    <citation type="submission" date="2020-06" db="EMBL/GenBank/DDBJ databases">
        <authorList>
            <person name="Li R."/>
            <person name="Bekaert M."/>
        </authorList>
    </citation>
    <scope>NUCLEOTIDE SEQUENCE [LARGE SCALE GENOMIC DNA]</scope>
    <source>
        <strain evidence="17">wild</strain>
    </source>
</reference>
<dbReference type="GO" id="GO:0006325">
    <property type="term" value="P:chromatin organization"/>
    <property type="evidence" value="ECO:0007669"/>
    <property type="project" value="UniProtKB-UniRule"/>
</dbReference>
<dbReference type="OrthoDB" id="538811at2759"/>
<dbReference type="AlphaFoldDB" id="A0A6J8D5E2"/>
<evidence type="ECO:0000256" key="1">
    <source>
        <dbReference type="ARBA" id="ARBA00004123"/>
    </source>
</evidence>
<dbReference type="GO" id="GO:0051301">
    <property type="term" value="P:cell division"/>
    <property type="evidence" value="ECO:0007669"/>
    <property type="project" value="UniProtKB-UniRule"/>
</dbReference>
<dbReference type="PANTHER" id="PTHR15189:SF7">
    <property type="entry name" value="BRISC AND BRCA1-A COMPLEX MEMBER 2"/>
    <property type="match status" value="1"/>
</dbReference>
<dbReference type="EMBL" id="CACVKT020006655">
    <property type="protein sequence ID" value="CAC5402891.1"/>
    <property type="molecule type" value="Genomic_DNA"/>
</dbReference>
<evidence type="ECO:0000256" key="4">
    <source>
        <dbReference type="ARBA" id="ARBA00022618"/>
    </source>
</evidence>
<protein>
    <recommendedName>
        <fullName evidence="2 15">BRISC and BRCA1-A complex member 2</fullName>
    </recommendedName>
</protein>
<dbReference type="GO" id="GO:0006302">
    <property type="term" value="P:double-strand break repair"/>
    <property type="evidence" value="ECO:0007669"/>
    <property type="project" value="UniProtKB-UniRule"/>
</dbReference>
<dbReference type="InterPro" id="IPR010358">
    <property type="entry name" value="BRE"/>
</dbReference>
<evidence type="ECO:0000256" key="5">
    <source>
        <dbReference type="ARBA" id="ARBA00022703"/>
    </source>
</evidence>
<evidence type="ECO:0000256" key="9">
    <source>
        <dbReference type="ARBA" id="ARBA00022786"/>
    </source>
</evidence>
<evidence type="ECO:0000256" key="12">
    <source>
        <dbReference type="ARBA" id="ARBA00023242"/>
    </source>
</evidence>
<gene>
    <name evidence="16" type="ORF">MCOR_36822</name>
</gene>
<proteinExistence type="inferred from homology"/>
<sequence length="382" mass="43629">MNHNDYDVLLGISPDIRQFAETLIEHSCFGICGGKARLTDVRTGSVSFIAGCEGDRFKVLLPYAGQTLTWEVIFDKYSPEESPDFIFGSEDSDFSPDIADIKTLVDWDYHNPYALLHVIEELLRMYKAHQERIVEAFDRLQFEYSSLVNQSDITSQHVEVHILRFESKVGPISFLIRLPVDFTRIPPFLTKDNPGEDSAILLISFLSPSSSKITPQLYLSPKVEHALGGAANLRIPAFPSDGCLLDYVPNVSNLLSNKVDQVVANFEKRKEYIAAFLSHFGRSLLEYDADAFTKISFLFEWNDFFFIFLIDLPQFFPQEQPEFKFQSIYHHDAKRKPFIQAFGEYPYSPRWSGNEMAQRAKSFILNNISDFQKASVHSGSLN</sequence>
<keyword evidence="13 15" id="KW-0131">Cell cycle</keyword>
<comment type="similarity">
    <text evidence="14 15">Belongs to the BABAM2 family.</text>
</comment>
<keyword evidence="11 15" id="KW-0234">DNA repair</keyword>
<keyword evidence="10 15" id="KW-0156">Chromatin regulator</keyword>